<dbReference type="SMART" id="SM00387">
    <property type="entry name" value="HATPase_c"/>
    <property type="match status" value="1"/>
</dbReference>
<evidence type="ECO:0000259" key="16">
    <source>
        <dbReference type="PROSITE" id="PS50885"/>
    </source>
</evidence>
<dbReference type="Pfam" id="PF00672">
    <property type="entry name" value="HAMP"/>
    <property type="match status" value="1"/>
</dbReference>
<keyword evidence="18" id="KW-1185">Reference proteome</keyword>
<dbReference type="CDD" id="cd06225">
    <property type="entry name" value="HAMP"/>
    <property type="match status" value="1"/>
</dbReference>
<feature type="domain" description="Histidine kinase" evidence="15">
    <location>
        <begin position="270"/>
        <end position="468"/>
    </location>
</feature>
<keyword evidence="5" id="KW-0597">Phosphoprotein</keyword>
<keyword evidence="12" id="KW-0902">Two-component regulatory system</keyword>
<dbReference type="PROSITE" id="PS50885">
    <property type="entry name" value="HAMP"/>
    <property type="match status" value="1"/>
</dbReference>
<keyword evidence="6" id="KW-0808">Transferase</keyword>
<dbReference type="CDD" id="cd00082">
    <property type="entry name" value="HisKA"/>
    <property type="match status" value="1"/>
</dbReference>
<dbReference type="InterPro" id="IPR036097">
    <property type="entry name" value="HisK_dim/P_sf"/>
</dbReference>
<evidence type="ECO:0000256" key="14">
    <source>
        <dbReference type="SAM" id="Phobius"/>
    </source>
</evidence>
<evidence type="ECO:0000256" key="2">
    <source>
        <dbReference type="ARBA" id="ARBA00004651"/>
    </source>
</evidence>
<keyword evidence="4" id="KW-1003">Cell membrane</keyword>
<evidence type="ECO:0000256" key="5">
    <source>
        <dbReference type="ARBA" id="ARBA00022553"/>
    </source>
</evidence>
<organism evidence="17 18">
    <name type="scientific">Paenibacillus turicensis</name>
    <dbReference type="NCBI Taxonomy" id="160487"/>
    <lineage>
        <taxon>Bacteria</taxon>
        <taxon>Bacillati</taxon>
        <taxon>Bacillota</taxon>
        <taxon>Bacilli</taxon>
        <taxon>Bacillales</taxon>
        <taxon>Paenibacillaceae</taxon>
        <taxon>Paenibacillus</taxon>
    </lineage>
</organism>
<evidence type="ECO:0000256" key="3">
    <source>
        <dbReference type="ARBA" id="ARBA00012438"/>
    </source>
</evidence>
<dbReference type="InterPro" id="IPR036890">
    <property type="entry name" value="HATPase_C_sf"/>
</dbReference>
<feature type="transmembrane region" description="Helical" evidence="14">
    <location>
        <begin position="20"/>
        <end position="42"/>
    </location>
</feature>
<name>A0ABS4FVH0_9BACL</name>
<dbReference type="RefSeq" id="WP_245251524.1">
    <property type="nucleotide sequence ID" value="NZ_JAGGKG010000016.1"/>
</dbReference>
<dbReference type="Proteomes" id="UP001519272">
    <property type="component" value="Unassembled WGS sequence"/>
</dbReference>
<proteinExistence type="predicted"/>
<evidence type="ECO:0000256" key="13">
    <source>
        <dbReference type="ARBA" id="ARBA00023136"/>
    </source>
</evidence>
<dbReference type="PANTHER" id="PTHR45528">
    <property type="entry name" value="SENSOR HISTIDINE KINASE CPXA"/>
    <property type="match status" value="1"/>
</dbReference>
<protein>
    <recommendedName>
        <fullName evidence="3">histidine kinase</fullName>
        <ecNumber evidence="3">2.7.13.3</ecNumber>
    </recommendedName>
</protein>
<sequence length="470" mass="53227">MKGINLQKYKNSLLSKYTLIILTAIILIPIGLPVSLVATSLIKNFMQQAPTTSNEYYGDSIHLEDMWHKQARQLDQASPETINDTLRRLKQKYVKASLFWVDGNGKTQLQLPVNPKIPATWSAEQAIEFMKKHVNADPYTIISFIGNSNEYTRANQGFIVFMLPRNMLVVNDTFNEIFSSILYMLSLLATIIAFIIVSFLFFRNIQRRLLRLQQAMTPTADNLLPAPIVEGSPDEIGRLEKSFNHMIAELQASQKREREEETLRKKFISNLSHDLRTPLTVLGGHLFTLSKEPLSEAGKQSLALMEGKISELDGLIENLLSYNLLSSGKYNIELHEVDIIRFLRQSAAAWYPVWEAKNIDAHINLPDTPLKWRIDDLGFRRVLDNLFQNVMRYASNGKYIGISVINRKGIPTICIQDHGPGMEAHTTSQGSGLGLLIVDMLLKEMDLTREVDSTPHGTTVYISPQTQLLN</sequence>
<reference evidence="17 18" key="1">
    <citation type="submission" date="2021-03" db="EMBL/GenBank/DDBJ databases">
        <title>Genomic Encyclopedia of Type Strains, Phase IV (KMG-IV): sequencing the most valuable type-strain genomes for metagenomic binning, comparative biology and taxonomic classification.</title>
        <authorList>
            <person name="Goeker M."/>
        </authorList>
    </citation>
    <scope>NUCLEOTIDE SEQUENCE [LARGE SCALE GENOMIC DNA]</scope>
    <source>
        <strain evidence="17 18">DSM 14349</strain>
    </source>
</reference>
<dbReference type="SUPFAM" id="SSF55874">
    <property type="entry name" value="ATPase domain of HSP90 chaperone/DNA topoisomerase II/histidine kinase"/>
    <property type="match status" value="1"/>
</dbReference>
<dbReference type="InterPro" id="IPR005467">
    <property type="entry name" value="His_kinase_dom"/>
</dbReference>
<comment type="caution">
    <text evidence="17">The sequence shown here is derived from an EMBL/GenBank/DDBJ whole genome shotgun (WGS) entry which is preliminary data.</text>
</comment>
<evidence type="ECO:0000259" key="15">
    <source>
        <dbReference type="PROSITE" id="PS50109"/>
    </source>
</evidence>
<dbReference type="Gene3D" id="3.30.565.10">
    <property type="entry name" value="Histidine kinase-like ATPase, C-terminal domain"/>
    <property type="match status" value="1"/>
</dbReference>
<keyword evidence="7 14" id="KW-0812">Transmembrane</keyword>
<evidence type="ECO:0000256" key="10">
    <source>
        <dbReference type="ARBA" id="ARBA00022840"/>
    </source>
</evidence>
<keyword evidence="13 14" id="KW-0472">Membrane</keyword>
<dbReference type="Gene3D" id="1.10.287.130">
    <property type="match status" value="1"/>
</dbReference>
<feature type="domain" description="HAMP" evidence="16">
    <location>
        <begin position="203"/>
        <end position="255"/>
    </location>
</feature>
<feature type="transmembrane region" description="Helical" evidence="14">
    <location>
        <begin position="177"/>
        <end position="202"/>
    </location>
</feature>
<dbReference type="Pfam" id="PF02518">
    <property type="entry name" value="HATPase_c"/>
    <property type="match status" value="1"/>
</dbReference>
<keyword evidence="9 17" id="KW-0418">Kinase</keyword>
<evidence type="ECO:0000256" key="9">
    <source>
        <dbReference type="ARBA" id="ARBA00022777"/>
    </source>
</evidence>
<evidence type="ECO:0000256" key="7">
    <source>
        <dbReference type="ARBA" id="ARBA00022692"/>
    </source>
</evidence>
<evidence type="ECO:0000256" key="8">
    <source>
        <dbReference type="ARBA" id="ARBA00022741"/>
    </source>
</evidence>
<evidence type="ECO:0000256" key="12">
    <source>
        <dbReference type="ARBA" id="ARBA00023012"/>
    </source>
</evidence>
<gene>
    <name evidence="17" type="ORF">J2Z32_003221</name>
</gene>
<keyword evidence="11 14" id="KW-1133">Transmembrane helix</keyword>
<evidence type="ECO:0000256" key="11">
    <source>
        <dbReference type="ARBA" id="ARBA00022989"/>
    </source>
</evidence>
<evidence type="ECO:0000313" key="18">
    <source>
        <dbReference type="Proteomes" id="UP001519272"/>
    </source>
</evidence>
<dbReference type="SUPFAM" id="SSF158472">
    <property type="entry name" value="HAMP domain-like"/>
    <property type="match status" value="1"/>
</dbReference>
<keyword evidence="10" id="KW-0067">ATP-binding</keyword>
<dbReference type="SUPFAM" id="SSF47384">
    <property type="entry name" value="Homodimeric domain of signal transducing histidine kinase"/>
    <property type="match status" value="1"/>
</dbReference>
<comment type="subcellular location">
    <subcellularLocation>
        <location evidence="2">Cell membrane</location>
        <topology evidence="2">Multi-pass membrane protein</topology>
    </subcellularLocation>
</comment>
<dbReference type="Pfam" id="PF00512">
    <property type="entry name" value="HisKA"/>
    <property type="match status" value="1"/>
</dbReference>
<evidence type="ECO:0000313" key="17">
    <source>
        <dbReference type="EMBL" id="MBP1906559.1"/>
    </source>
</evidence>
<dbReference type="GO" id="GO:0016301">
    <property type="term" value="F:kinase activity"/>
    <property type="evidence" value="ECO:0007669"/>
    <property type="project" value="UniProtKB-KW"/>
</dbReference>
<accession>A0ABS4FVH0</accession>
<evidence type="ECO:0000256" key="6">
    <source>
        <dbReference type="ARBA" id="ARBA00022679"/>
    </source>
</evidence>
<dbReference type="InterPro" id="IPR003594">
    <property type="entry name" value="HATPase_dom"/>
</dbReference>
<evidence type="ECO:0000256" key="4">
    <source>
        <dbReference type="ARBA" id="ARBA00022475"/>
    </source>
</evidence>
<dbReference type="InterPro" id="IPR050398">
    <property type="entry name" value="HssS/ArlS-like"/>
</dbReference>
<dbReference type="Gene3D" id="6.10.340.10">
    <property type="match status" value="1"/>
</dbReference>
<dbReference type="PROSITE" id="PS50109">
    <property type="entry name" value="HIS_KIN"/>
    <property type="match status" value="1"/>
</dbReference>
<dbReference type="InterPro" id="IPR003660">
    <property type="entry name" value="HAMP_dom"/>
</dbReference>
<dbReference type="SMART" id="SM00388">
    <property type="entry name" value="HisKA"/>
    <property type="match status" value="1"/>
</dbReference>
<dbReference type="SMART" id="SM00304">
    <property type="entry name" value="HAMP"/>
    <property type="match status" value="1"/>
</dbReference>
<keyword evidence="8" id="KW-0547">Nucleotide-binding</keyword>
<dbReference type="PANTHER" id="PTHR45528:SF1">
    <property type="entry name" value="SENSOR HISTIDINE KINASE CPXA"/>
    <property type="match status" value="1"/>
</dbReference>
<evidence type="ECO:0000256" key="1">
    <source>
        <dbReference type="ARBA" id="ARBA00000085"/>
    </source>
</evidence>
<dbReference type="InterPro" id="IPR003661">
    <property type="entry name" value="HisK_dim/P_dom"/>
</dbReference>
<comment type="catalytic activity">
    <reaction evidence="1">
        <text>ATP + protein L-histidine = ADP + protein N-phospho-L-histidine.</text>
        <dbReference type="EC" id="2.7.13.3"/>
    </reaction>
</comment>
<dbReference type="EMBL" id="JAGGKG010000016">
    <property type="protein sequence ID" value="MBP1906559.1"/>
    <property type="molecule type" value="Genomic_DNA"/>
</dbReference>
<dbReference type="EC" id="2.7.13.3" evidence="3"/>